<name>A0AAD9SFZ6_PHOAM</name>
<dbReference type="Proteomes" id="UP001265746">
    <property type="component" value="Unassembled WGS sequence"/>
</dbReference>
<evidence type="ECO:0000313" key="1">
    <source>
        <dbReference type="EMBL" id="KAK2606735.1"/>
    </source>
</evidence>
<keyword evidence="2" id="KW-1185">Reference proteome</keyword>
<gene>
    <name evidence="1" type="ORF">N8I77_005466</name>
</gene>
<accession>A0AAD9SFZ6</accession>
<sequence length="648" mass="72944">MSSTQPEPLEAQPPAALGKRLRRDIGEISNEPYSNVIFHLQDDSLTEACLVLKTSRGVVHTTMRFKPDYPLSAPVALVDSPDSHPDFLDACLCVLVSHYGTDYTPAYTIKTIAILLLAEIAAETAASAQFPWRSYPRGKTYECHHCGLGTSDSGHFELAFTNRWNELYTTPTATKTSAILRPSRLKAPAKTIHDLAVEILLLVLNHLPVEDILRFSKAWGRIARINEKHMVIRNRELQCFITKEGYKQSPLGIGLQFRIPRLSFLQPGFELISYAAFVDLGVRQSIYDHGFDHDLGNDMRYWLPLPLAVEHWDKVKDYASQLLDYLSVKLPGALTMPMRLNSMGVLATLMSDTIFKLITDVHTVRRVAPRDANDYPRLEHQTASLLHPSEKAIQSLFSLFHILLCLAVDKPEYVENANNVVKSFQAGQTSAKDIPRLEHLLVPLLISDVKTDESFTASLVTEVITRNVPALLTTHPGFSFMEPDNTASTYRIRHTFWGSLTQYRALMFAHLFQRIVRPAATGKTLEQSRDALFAERGLPHSATAAALADGVRQIRGVRSFDGFYRFMGLAPAANARDFSAFLRNTVRASMTQGCSQQAPDQREAFVLRLNAEVFYGLPRMEGLPPRPHWSSWVAWVMAWWMGWVPRRS</sequence>
<protein>
    <recommendedName>
        <fullName evidence="3">F-box domain-containing protein</fullName>
    </recommendedName>
</protein>
<dbReference type="Gene3D" id="3.10.110.10">
    <property type="entry name" value="Ubiquitin Conjugating Enzyme"/>
    <property type="match status" value="1"/>
</dbReference>
<evidence type="ECO:0000313" key="2">
    <source>
        <dbReference type="Proteomes" id="UP001265746"/>
    </source>
</evidence>
<dbReference type="SUPFAM" id="SSF54495">
    <property type="entry name" value="UBC-like"/>
    <property type="match status" value="1"/>
</dbReference>
<proteinExistence type="predicted"/>
<dbReference type="AlphaFoldDB" id="A0AAD9SFZ6"/>
<dbReference type="EMBL" id="JAUJFL010000003">
    <property type="protein sequence ID" value="KAK2606735.1"/>
    <property type="molecule type" value="Genomic_DNA"/>
</dbReference>
<dbReference type="InterPro" id="IPR016135">
    <property type="entry name" value="UBQ-conjugating_enzyme/RWD"/>
</dbReference>
<comment type="caution">
    <text evidence="1">The sequence shown here is derived from an EMBL/GenBank/DDBJ whole genome shotgun (WGS) entry which is preliminary data.</text>
</comment>
<reference evidence="1" key="1">
    <citation type="submission" date="2023-06" db="EMBL/GenBank/DDBJ databases">
        <authorList>
            <person name="Noh H."/>
        </authorList>
    </citation>
    <scope>NUCLEOTIDE SEQUENCE</scope>
    <source>
        <strain evidence="1">DUCC20226</strain>
    </source>
</reference>
<evidence type="ECO:0008006" key="3">
    <source>
        <dbReference type="Google" id="ProtNLM"/>
    </source>
</evidence>
<dbReference type="CDD" id="cd09917">
    <property type="entry name" value="F-box_SF"/>
    <property type="match status" value="1"/>
</dbReference>
<organism evidence="1 2">
    <name type="scientific">Phomopsis amygdali</name>
    <name type="common">Fusicoccum amygdali</name>
    <dbReference type="NCBI Taxonomy" id="1214568"/>
    <lineage>
        <taxon>Eukaryota</taxon>
        <taxon>Fungi</taxon>
        <taxon>Dikarya</taxon>
        <taxon>Ascomycota</taxon>
        <taxon>Pezizomycotina</taxon>
        <taxon>Sordariomycetes</taxon>
        <taxon>Sordariomycetidae</taxon>
        <taxon>Diaporthales</taxon>
        <taxon>Diaporthaceae</taxon>
        <taxon>Diaporthe</taxon>
    </lineage>
</organism>